<comment type="caution">
    <text evidence="1">The sequence shown here is derived from an EMBL/GenBank/DDBJ whole genome shotgun (WGS) entry which is preliminary data.</text>
</comment>
<accession>A0A9C7LCJ6</accession>
<gene>
    <name evidence="1" type="ORF">NEOCIP111885_04458</name>
</gene>
<sequence>MNNVFENYERQIYDDKGLIIVLTKRNMNIANWLEKANNYENVRVFFE</sequence>
<protein>
    <submittedName>
        <fullName evidence="1">Uncharacterized protein</fullName>
    </submittedName>
</protein>
<evidence type="ECO:0000313" key="1">
    <source>
        <dbReference type="EMBL" id="CAG9610682.1"/>
    </source>
</evidence>
<dbReference type="Proteomes" id="UP000789845">
    <property type="component" value="Unassembled WGS sequence"/>
</dbReference>
<dbReference type="AlphaFoldDB" id="A0A9C7LCJ6"/>
<proteinExistence type="predicted"/>
<dbReference type="EMBL" id="CAKJTG010000046">
    <property type="protein sequence ID" value="CAG9610682.1"/>
    <property type="molecule type" value="Genomic_DNA"/>
</dbReference>
<organism evidence="1 2">
    <name type="scientific">Pseudoneobacillus rhizosphaerae</name>
    <dbReference type="NCBI Taxonomy" id="2880968"/>
    <lineage>
        <taxon>Bacteria</taxon>
        <taxon>Bacillati</taxon>
        <taxon>Bacillota</taxon>
        <taxon>Bacilli</taxon>
        <taxon>Bacillales</taxon>
        <taxon>Bacillaceae</taxon>
        <taxon>Pseudoneobacillus</taxon>
    </lineage>
</organism>
<reference evidence="1" key="1">
    <citation type="submission" date="2021-10" db="EMBL/GenBank/DDBJ databases">
        <authorList>
            <person name="Criscuolo A."/>
        </authorList>
    </citation>
    <scope>NUCLEOTIDE SEQUENCE</scope>
    <source>
        <strain evidence="1">CIP111885</strain>
    </source>
</reference>
<keyword evidence="2" id="KW-1185">Reference proteome</keyword>
<name>A0A9C7LCJ6_9BACI</name>
<evidence type="ECO:0000313" key="2">
    <source>
        <dbReference type="Proteomes" id="UP000789845"/>
    </source>
</evidence>